<accession>A0ABQ0KX43</accession>
<feature type="non-terminal residue" evidence="1">
    <location>
        <position position="212"/>
    </location>
</feature>
<protein>
    <submittedName>
        <fullName evidence="1">Uncharacterized protein</fullName>
    </submittedName>
</protein>
<organism evidence="1 2">
    <name type="scientific">Mycena chlorophos</name>
    <name type="common">Agaric fungus</name>
    <name type="synonym">Agaricus chlorophos</name>
    <dbReference type="NCBI Taxonomy" id="658473"/>
    <lineage>
        <taxon>Eukaryota</taxon>
        <taxon>Fungi</taxon>
        <taxon>Dikarya</taxon>
        <taxon>Basidiomycota</taxon>
        <taxon>Agaricomycotina</taxon>
        <taxon>Agaricomycetes</taxon>
        <taxon>Agaricomycetidae</taxon>
        <taxon>Agaricales</taxon>
        <taxon>Marasmiineae</taxon>
        <taxon>Mycenaceae</taxon>
        <taxon>Mycena</taxon>
    </lineage>
</organism>
<evidence type="ECO:0000313" key="1">
    <source>
        <dbReference type="EMBL" id="GAT43489.1"/>
    </source>
</evidence>
<gene>
    <name evidence="1" type="ORF">MCHLO_01166</name>
</gene>
<name>A0ABQ0KX43_MYCCL</name>
<evidence type="ECO:0000313" key="2">
    <source>
        <dbReference type="Proteomes" id="UP000815677"/>
    </source>
</evidence>
<reference evidence="1" key="1">
    <citation type="submission" date="2014-09" db="EMBL/GenBank/DDBJ databases">
        <title>Genome sequence of the luminous mushroom Mycena chlorophos for searching fungal bioluminescence genes.</title>
        <authorList>
            <person name="Tanaka Y."/>
            <person name="Kasuga D."/>
            <person name="Oba Y."/>
            <person name="Hase S."/>
            <person name="Sato K."/>
            <person name="Oba Y."/>
            <person name="Sakakibara Y."/>
        </authorList>
    </citation>
    <scope>NUCLEOTIDE SEQUENCE</scope>
</reference>
<dbReference type="Proteomes" id="UP000815677">
    <property type="component" value="Unassembled WGS sequence"/>
</dbReference>
<proteinExistence type="predicted"/>
<sequence length="212" mass="23929">MNSPCPLTSLQRQWGAMVLCPRGPISFTEKLAELRAKAKLSDIEEEELKDLEETEMDYRTGTSAYDELKRLTVPQLKATLRAVHKWPSPEDFLVDEPPAFRQGMMLLASTLLPKNREDANFQVLYRLGNSNRALALDSFEEEVVAHHEQHRSSSSSRGTLSLSKEYVDGMRDDIDQLTAEVKRLRAAEWATRARANEAQAAITELKANLVEA</sequence>
<keyword evidence="2" id="KW-1185">Reference proteome</keyword>
<dbReference type="EMBL" id="DF839078">
    <property type="protein sequence ID" value="GAT43489.1"/>
    <property type="molecule type" value="Genomic_DNA"/>
</dbReference>